<organism evidence="6 7">
    <name type="scientific">Parasponia andersonii</name>
    <name type="common">Sponia andersonii</name>
    <dbReference type="NCBI Taxonomy" id="3476"/>
    <lineage>
        <taxon>Eukaryota</taxon>
        <taxon>Viridiplantae</taxon>
        <taxon>Streptophyta</taxon>
        <taxon>Embryophyta</taxon>
        <taxon>Tracheophyta</taxon>
        <taxon>Spermatophyta</taxon>
        <taxon>Magnoliopsida</taxon>
        <taxon>eudicotyledons</taxon>
        <taxon>Gunneridae</taxon>
        <taxon>Pentapetalae</taxon>
        <taxon>rosids</taxon>
        <taxon>fabids</taxon>
        <taxon>Rosales</taxon>
        <taxon>Cannabaceae</taxon>
        <taxon>Parasponia</taxon>
    </lineage>
</organism>
<gene>
    <name evidence="6" type="ORF">PanWU01x14_055200</name>
</gene>
<keyword evidence="3 5" id="KW-0221">Differentiation</keyword>
<dbReference type="STRING" id="3476.A0A2P5DL03"/>
<evidence type="ECO:0000256" key="5">
    <source>
        <dbReference type="RuleBase" id="RU364012"/>
    </source>
</evidence>
<evidence type="ECO:0000256" key="3">
    <source>
        <dbReference type="ARBA" id="ARBA00022782"/>
    </source>
</evidence>
<name>A0A2P5DL03_PARAD</name>
<reference evidence="7" key="1">
    <citation type="submission" date="2016-06" db="EMBL/GenBank/DDBJ databases">
        <title>Parallel loss of symbiosis genes in relatives of nitrogen-fixing non-legume Parasponia.</title>
        <authorList>
            <person name="Van Velzen R."/>
            <person name="Holmer R."/>
            <person name="Bu F."/>
            <person name="Rutten L."/>
            <person name="Van Zeijl A."/>
            <person name="Liu W."/>
            <person name="Santuari L."/>
            <person name="Cao Q."/>
            <person name="Sharma T."/>
            <person name="Shen D."/>
            <person name="Roswanjaya Y."/>
            <person name="Wardhani T."/>
            <person name="Kalhor M.S."/>
            <person name="Jansen J."/>
            <person name="Van den Hoogen J."/>
            <person name="Gungor B."/>
            <person name="Hartog M."/>
            <person name="Hontelez J."/>
            <person name="Verver J."/>
            <person name="Yang W.-C."/>
            <person name="Schijlen E."/>
            <person name="Repin R."/>
            <person name="Schilthuizen M."/>
            <person name="Schranz E."/>
            <person name="Heidstra R."/>
            <person name="Miyata K."/>
            <person name="Fedorova E."/>
            <person name="Kohlen W."/>
            <person name="Bisseling T."/>
            <person name="Smit S."/>
            <person name="Geurts R."/>
        </authorList>
    </citation>
    <scope>NUCLEOTIDE SEQUENCE [LARGE SCALE GENOMIC DNA]</scope>
    <source>
        <strain evidence="7">cv. WU1-14</strain>
    </source>
</reference>
<accession>A0A2P5DL03</accession>
<dbReference type="PANTHER" id="PTHR31791">
    <property type="entry name" value="FRIGIDA-LIKE PROTEIN 3-RELATED"/>
    <property type="match status" value="1"/>
</dbReference>
<evidence type="ECO:0000256" key="1">
    <source>
        <dbReference type="ARBA" id="ARBA00008956"/>
    </source>
</evidence>
<evidence type="ECO:0000313" key="7">
    <source>
        <dbReference type="Proteomes" id="UP000237105"/>
    </source>
</evidence>
<evidence type="ECO:0000256" key="2">
    <source>
        <dbReference type="ARBA" id="ARBA00022473"/>
    </source>
</evidence>
<sequence>MPDPTKHVLDIMEGSFSQLWRKGDVGFKAGVMKSYISIFEQLLRISPPIEVPVREEAMKLAGEWKEKMRANTENSLEVLGFLQFLAMYGLVSSLNEDEILNFLGIISQNEYALELSRPFAPAYKIPEVIQYLIGRKKLIDAVRLACSFGTRPRIKK</sequence>
<keyword evidence="2 5" id="KW-0217">Developmental protein</keyword>
<comment type="caution">
    <text evidence="6">The sequence shown here is derived from an EMBL/GenBank/DDBJ whole genome shotgun (WGS) entry which is preliminary data.</text>
</comment>
<comment type="similarity">
    <text evidence="1 5">Belongs to the Frigida family.</text>
</comment>
<dbReference type="GO" id="GO:0009908">
    <property type="term" value="P:flower development"/>
    <property type="evidence" value="ECO:0007669"/>
    <property type="project" value="UniProtKB-KW"/>
</dbReference>
<dbReference type="OrthoDB" id="1194450at2759"/>
<dbReference type="Pfam" id="PF07899">
    <property type="entry name" value="Frigida"/>
    <property type="match status" value="1"/>
</dbReference>
<dbReference type="GO" id="GO:0030154">
    <property type="term" value="P:cell differentiation"/>
    <property type="evidence" value="ECO:0007669"/>
    <property type="project" value="UniProtKB-KW"/>
</dbReference>
<keyword evidence="7" id="KW-1185">Reference proteome</keyword>
<dbReference type="InterPro" id="IPR012474">
    <property type="entry name" value="Frigida"/>
</dbReference>
<proteinExistence type="inferred from homology"/>
<dbReference type="EMBL" id="JXTB01000031">
    <property type="protein sequence ID" value="PON73970.1"/>
    <property type="molecule type" value="Genomic_DNA"/>
</dbReference>
<dbReference type="PANTHER" id="PTHR31791:SF37">
    <property type="entry name" value="A_TM021B04.7 PROTEIN"/>
    <property type="match status" value="1"/>
</dbReference>
<evidence type="ECO:0000256" key="4">
    <source>
        <dbReference type="ARBA" id="ARBA00023089"/>
    </source>
</evidence>
<evidence type="ECO:0000313" key="6">
    <source>
        <dbReference type="EMBL" id="PON73970.1"/>
    </source>
</evidence>
<dbReference type="AlphaFoldDB" id="A0A2P5DL03"/>
<protein>
    <recommendedName>
        <fullName evidence="5">FRIGIDA-like protein</fullName>
    </recommendedName>
</protein>
<keyword evidence="4 5" id="KW-0287">Flowering</keyword>
<dbReference type="Proteomes" id="UP000237105">
    <property type="component" value="Unassembled WGS sequence"/>
</dbReference>